<evidence type="ECO:0000313" key="3">
    <source>
        <dbReference type="EMBL" id="KAB5595809.1"/>
    </source>
</evidence>
<feature type="compositionally biased region" description="Low complexity" evidence="1">
    <location>
        <begin position="8"/>
        <end position="18"/>
    </location>
</feature>
<feature type="region of interest" description="Disordered" evidence="1">
    <location>
        <begin position="1"/>
        <end position="35"/>
    </location>
</feature>
<feature type="compositionally biased region" description="Low complexity" evidence="1">
    <location>
        <begin position="25"/>
        <end position="35"/>
    </location>
</feature>
<organism evidence="3 4">
    <name type="scientific">Ceratobasidium theobromae</name>
    <dbReference type="NCBI Taxonomy" id="1582974"/>
    <lineage>
        <taxon>Eukaryota</taxon>
        <taxon>Fungi</taxon>
        <taxon>Dikarya</taxon>
        <taxon>Basidiomycota</taxon>
        <taxon>Agaricomycotina</taxon>
        <taxon>Agaricomycetes</taxon>
        <taxon>Cantharellales</taxon>
        <taxon>Ceratobasidiaceae</taxon>
        <taxon>Ceratobasidium</taxon>
    </lineage>
</organism>
<keyword evidence="2" id="KW-0472">Membrane</keyword>
<accession>A0A5N5QW08</accession>
<feature type="compositionally biased region" description="Low complexity" evidence="1">
    <location>
        <begin position="325"/>
        <end position="336"/>
    </location>
</feature>
<keyword evidence="2" id="KW-1133">Transmembrane helix</keyword>
<evidence type="ECO:0000256" key="2">
    <source>
        <dbReference type="SAM" id="Phobius"/>
    </source>
</evidence>
<evidence type="ECO:0000313" key="4">
    <source>
        <dbReference type="Proteomes" id="UP000383932"/>
    </source>
</evidence>
<protein>
    <recommendedName>
        <fullName evidence="5">Transmembrane protein</fullName>
    </recommendedName>
</protein>
<feature type="compositionally biased region" description="Basic and acidic residues" evidence="1">
    <location>
        <begin position="175"/>
        <end position="186"/>
    </location>
</feature>
<feature type="region of interest" description="Disordered" evidence="1">
    <location>
        <begin position="146"/>
        <end position="186"/>
    </location>
</feature>
<evidence type="ECO:0000256" key="1">
    <source>
        <dbReference type="SAM" id="MobiDB-lite"/>
    </source>
</evidence>
<name>A0A5N5QW08_9AGAM</name>
<sequence>MVRLAAMSSSTSVRSTKSSTKRSSTRTGTATTSGTSLGASTSGFVTTTATSSWTSSTATVSSDPLTVIQSTTSTSSVTVSTETSAPGGAKKVPVLAISLGVVFGPSFQFNLCVGGVVYRLSLGVLALVGVILLGLVVRRKRAAKRSPYVVKHEPKRRESYPQPALSDSSVYISSKPERDSDVDTIRKSKASDNDLLLSPNSKFRSSRASSSIFVDDNATVHSHHTSSNYIRPLSLGESTTSFAQRGMQLAYGTPQPLSLYEPLSSNGGGRLSPIPGTPITPGIVFAPAEPAHKPETKVLVRRSVRNSIPLTPTISLSPLAPPPLALSSSGPSEPAPQRNRLSVLAPTLYINDSRPQSMVSVYSTQTQNQPMEFSEALSPDVMTTLERLKKRISTPWSVRSEDGYRFGRSEEG</sequence>
<feature type="transmembrane region" description="Helical" evidence="2">
    <location>
        <begin position="117"/>
        <end position="137"/>
    </location>
</feature>
<dbReference type="AlphaFoldDB" id="A0A5N5QW08"/>
<dbReference type="OrthoDB" id="3233550at2759"/>
<proteinExistence type="predicted"/>
<evidence type="ECO:0008006" key="5">
    <source>
        <dbReference type="Google" id="ProtNLM"/>
    </source>
</evidence>
<keyword evidence="2" id="KW-0812">Transmembrane</keyword>
<keyword evidence="4" id="KW-1185">Reference proteome</keyword>
<dbReference type="Proteomes" id="UP000383932">
    <property type="component" value="Unassembled WGS sequence"/>
</dbReference>
<dbReference type="EMBL" id="SSOP01000006">
    <property type="protein sequence ID" value="KAB5595809.1"/>
    <property type="molecule type" value="Genomic_DNA"/>
</dbReference>
<reference evidence="3 4" key="1">
    <citation type="journal article" date="2019" name="Fungal Biol. Biotechnol.">
        <title>Draft genome sequence of fastidious pathogen Ceratobasidium theobromae, which causes vascular-streak dieback in Theobroma cacao.</title>
        <authorList>
            <person name="Ali S.S."/>
            <person name="Asman A."/>
            <person name="Shao J."/>
            <person name="Firmansyah A.P."/>
            <person name="Susilo A.W."/>
            <person name="Rosmana A."/>
            <person name="McMahon P."/>
            <person name="Junaid M."/>
            <person name="Guest D."/>
            <person name="Kheng T.Y."/>
            <person name="Meinhardt L.W."/>
            <person name="Bailey B.A."/>
        </authorList>
    </citation>
    <scope>NUCLEOTIDE SEQUENCE [LARGE SCALE GENOMIC DNA]</scope>
    <source>
        <strain evidence="3 4">CT2</strain>
    </source>
</reference>
<gene>
    <name evidence="3" type="ORF">CTheo_822</name>
</gene>
<feature type="region of interest" description="Disordered" evidence="1">
    <location>
        <begin position="311"/>
        <end position="338"/>
    </location>
</feature>
<feature type="compositionally biased region" description="Basic and acidic residues" evidence="1">
    <location>
        <begin position="150"/>
        <end position="159"/>
    </location>
</feature>
<comment type="caution">
    <text evidence="3">The sequence shown here is derived from an EMBL/GenBank/DDBJ whole genome shotgun (WGS) entry which is preliminary data.</text>
</comment>